<gene>
    <name evidence="7" type="ORF">FA740_18225</name>
</gene>
<dbReference type="Proteomes" id="UP000306223">
    <property type="component" value="Unassembled WGS sequence"/>
</dbReference>
<comment type="caution">
    <text evidence="7">The sequence shown here is derived from an EMBL/GenBank/DDBJ whole genome shotgun (WGS) entry which is preliminary data.</text>
</comment>
<evidence type="ECO:0000313" key="7">
    <source>
        <dbReference type="EMBL" id="TJZ79790.1"/>
    </source>
</evidence>
<evidence type="ECO:0000313" key="8">
    <source>
        <dbReference type="Proteomes" id="UP000306223"/>
    </source>
</evidence>
<keyword evidence="8" id="KW-1185">Reference proteome</keyword>
<dbReference type="GO" id="GO:0005886">
    <property type="term" value="C:plasma membrane"/>
    <property type="evidence" value="ECO:0007669"/>
    <property type="project" value="UniProtKB-SubCell"/>
</dbReference>
<reference evidence="7 8" key="1">
    <citation type="submission" date="2019-04" db="EMBL/GenBank/DDBJ databases">
        <authorList>
            <person name="Li J."/>
        </authorList>
    </citation>
    <scope>NUCLEOTIDE SEQUENCE [LARGE SCALE GENOMIC DNA]</scope>
    <source>
        <strain evidence="7 8">CCTCC AB2016182</strain>
    </source>
</reference>
<feature type="domain" description="Glycosyltransferase 2-like" evidence="6">
    <location>
        <begin position="96"/>
        <end position="239"/>
    </location>
</feature>
<evidence type="ECO:0000256" key="5">
    <source>
        <dbReference type="ARBA" id="ARBA00023136"/>
    </source>
</evidence>
<protein>
    <submittedName>
        <fullName evidence="7">Glycosyltransferase</fullName>
    </submittedName>
</protein>
<keyword evidence="2" id="KW-1003">Cell membrane</keyword>
<dbReference type="InterPro" id="IPR001173">
    <property type="entry name" value="Glyco_trans_2-like"/>
</dbReference>
<dbReference type="PANTHER" id="PTHR43646">
    <property type="entry name" value="GLYCOSYLTRANSFERASE"/>
    <property type="match status" value="1"/>
</dbReference>
<evidence type="ECO:0000256" key="1">
    <source>
        <dbReference type="ARBA" id="ARBA00004236"/>
    </source>
</evidence>
<accession>A0A4U0QF13</accession>
<proteinExistence type="predicted"/>
<keyword evidence="5" id="KW-0472">Membrane</keyword>
<sequence>MATAVRLDSVNATPVITSRRRPSYRNAGMAALSYTQARTDVTACRQLLDRSQRVGDCDLLRERAVVERGYNATAPNVQMQGSPVDLLGGTFTRIDIAIPVRDEAARLPRLLKAVARAAAGVSLPVRAVIFANDCTDASADIARAFRDAALEVVVVEADCETSDASAGRARRLAMDIAAVPGGLLMTTDADAVPGTMWIRAACQSVQAGADLVCGAISAHAPHVLATRSGARITHAERRYSAIQHRIRHALDQLAGRQAIGALRPHYMESGASMAILADRYLQVGGLPRMDHSEDRALVYRAELHDLIVHYCPTMQARVSARLRGRAMGGMAACLRHRMQQDDPLADQAMLPVDLLHDLWSDAMAGRATRYPDRSVAQGRVLRASDLEKGLAGLTQLYVGTVRPDLYHHVGHGAAMAAQ</sequence>
<dbReference type="InterPro" id="IPR029044">
    <property type="entry name" value="Nucleotide-diphossugar_trans"/>
</dbReference>
<dbReference type="SUPFAM" id="SSF53448">
    <property type="entry name" value="Nucleotide-diphospho-sugar transferases"/>
    <property type="match status" value="1"/>
</dbReference>
<dbReference type="EMBL" id="SUNH01000046">
    <property type="protein sequence ID" value="TJZ79790.1"/>
    <property type="molecule type" value="Genomic_DNA"/>
</dbReference>
<dbReference type="PANTHER" id="PTHR43646:SF2">
    <property type="entry name" value="GLYCOSYLTRANSFERASE 2-LIKE DOMAIN-CONTAINING PROTEIN"/>
    <property type="match status" value="1"/>
</dbReference>
<evidence type="ECO:0000259" key="6">
    <source>
        <dbReference type="Pfam" id="PF00535"/>
    </source>
</evidence>
<evidence type="ECO:0000256" key="4">
    <source>
        <dbReference type="ARBA" id="ARBA00022679"/>
    </source>
</evidence>
<evidence type="ECO:0000256" key="2">
    <source>
        <dbReference type="ARBA" id="ARBA00022475"/>
    </source>
</evidence>
<organism evidence="7 8">
    <name type="scientific">Paracoccus hibiscisoli</name>
    <dbReference type="NCBI Taxonomy" id="2023261"/>
    <lineage>
        <taxon>Bacteria</taxon>
        <taxon>Pseudomonadati</taxon>
        <taxon>Pseudomonadota</taxon>
        <taxon>Alphaproteobacteria</taxon>
        <taxon>Rhodobacterales</taxon>
        <taxon>Paracoccaceae</taxon>
        <taxon>Paracoccus</taxon>
    </lineage>
</organism>
<comment type="subcellular location">
    <subcellularLocation>
        <location evidence="1">Cell membrane</location>
    </subcellularLocation>
</comment>
<dbReference type="Pfam" id="PF00535">
    <property type="entry name" value="Glycos_transf_2"/>
    <property type="match status" value="1"/>
</dbReference>
<dbReference type="AlphaFoldDB" id="A0A4U0QF13"/>
<keyword evidence="4 7" id="KW-0808">Transferase</keyword>
<dbReference type="Gene3D" id="3.90.550.10">
    <property type="entry name" value="Spore Coat Polysaccharide Biosynthesis Protein SpsA, Chain A"/>
    <property type="match status" value="1"/>
</dbReference>
<keyword evidence="3" id="KW-0328">Glycosyltransferase</keyword>
<name>A0A4U0QF13_9RHOB</name>
<dbReference type="OrthoDB" id="8416156at2"/>
<evidence type="ECO:0000256" key="3">
    <source>
        <dbReference type="ARBA" id="ARBA00022676"/>
    </source>
</evidence>
<dbReference type="GO" id="GO:0016757">
    <property type="term" value="F:glycosyltransferase activity"/>
    <property type="evidence" value="ECO:0007669"/>
    <property type="project" value="UniProtKB-KW"/>
</dbReference>